<accession>I4EFH6</accession>
<protein>
    <submittedName>
        <fullName evidence="8">Putative aminopeptidase</fullName>
        <ecNumber evidence="8">3.4.-.-</ecNumber>
    </submittedName>
</protein>
<dbReference type="PANTHER" id="PTHR46112">
    <property type="entry name" value="AMINOPEPTIDASE"/>
    <property type="match status" value="1"/>
</dbReference>
<feature type="domain" description="Creatinase N-terminal" evidence="7">
    <location>
        <begin position="4"/>
        <end position="137"/>
    </location>
</feature>
<dbReference type="EMBL" id="CAGS01000146">
    <property type="protein sequence ID" value="CCF83438.1"/>
    <property type="molecule type" value="Genomic_DNA"/>
</dbReference>
<keyword evidence="1" id="KW-0645">Protease</keyword>
<dbReference type="InterPro" id="IPR050659">
    <property type="entry name" value="Peptidase_M24B"/>
</dbReference>
<dbReference type="GO" id="GO:0006508">
    <property type="term" value="P:proteolysis"/>
    <property type="evidence" value="ECO:0007669"/>
    <property type="project" value="UniProtKB-KW"/>
</dbReference>
<dbReference type="InterPro" id="IPR029149">
    <property type="entry name" value="Creatin/AminoP/Spt16_N"/>
</dbReference>
<keyword evidence="4" id="KW-0482">Metalloprotease</keyword>
<evidence type="ECO:0000256" key="3">
    <source>
        <dbReference type="ARBA" id="ARBA00022801"/>
    </source>
</evidence>
<dbReference type="SUPFAM" id="SSF55920">
    <property type="entry name" value="Creatinase/aminopeptidase"/>
    <property type="match status" value="1"/>
</dbReference>
<proteinExistence type="inferred from homology"/>
<dbReference type="Proteomes" id="UP000004221">
    <property type="component" value="Unassembled WGS sequence"/>
</dbReference>
<dbReference type="InterPro" id="IPR036005">
    <property type="entry name" value="Creatinase/aminopeptidase-like"/>
</dbReference>
<keyword evidence="8" id="KW-0031">Aminopeptidase</keyword>
<dbReference type="Gene3D" id="3.90.230.10">
    <property type="entry name" value="Creatinase/methionine aminopeptidase superfamily"/>
    <property type="match status" value="1"/>
</dbReference>
<dbReference type="InterPro" id="IPR000994">
    <property type="entry name" value="Pept_M24"/>
</dbReference>
<feature type="domain" description="Peptidase M24" evidence="6">
    <location>
        <begin position="144"/>
        <end position="347"/>
    </location>
</feature>
<dbReference type="GO" id="GO:0046872">
    <property type="term" value="F:metal ion binding"/>
    <property type="evidence" value="ECO:0007669"/>
    <property type="project" value="UniProtKB-KW"/>
</dbReference>
<dbReference type="PANTHER" id="PTHR46112:SF8">
    <property type="entry name" value="CYTOPLASMIC PEPTIDASE PEPQ-RELATED"/>
    <property type="match status" value="1"/>
</dbReference>
<keyword evidence="3 8" id="KW-0378">Hydrolase</keyword>
<organism evidence="8 9">
    <name type="scientific">Nitrolancea hollandica Lb</name>
    <dbReference type="NCBI Taxonomy" id="1129897"/>
    <lineage>
        <taxon>Bacteria</taxon>
        <taxon>Pseudomonadati</taxon>
        <taxon>Thermomicrobiota</taxon>
        <taxon>Thermomicrobia</taxon>
        <taxon>Sphaerobacterales</taxon>
        <taxon>Sphaerobacterineae</taxon>
        <taxon>Sphaerobacteraceae</taxon>
        <taxon>Nitrolancea</taxon>
    </lineage>
</organism>
<dbReference type="Gene3D" id="3.40.350.10">
    <property type="entry name" value="Creatinase/prolidase N-terminal domain"/>
    <property type="match status" value="1"/>
</dbReference>
<evidence type="ECO:0000256" key="5">
    <source>
        <dbReference type="RuleBase" id="RU000590"/>
    </source>
</evidence>
<evidence type="ECO:0000259" key="7">
    <source>
        <dbReference type="Pfam" id="PF01321"/>
    </source>
</evidence>
<evidence type="ECO:0000259" key="6">
    <source>
        <dbReference type="Pfam" id="PF00557"/>
    </source>
</evidence>
<keyword evidence="2 5" id="KW-0479">Metal-binding</keyword>
<reference evidence="8 9" key="1">
    <citation type="journal article" date="2012" name="ISME J.">
        <title>Nitrification expanded: discovery, physiology and genomics of a nitrite-oxidizing bacterium from the phylum Chloroflexi.</title>
        <authorList>
            <person name="Sorokin D.Y."/>
            <person name="Lucker S."/>
            <person name="Vejmelkova D."/>
            <person name="Kostrikina N.A."/>
            <person name="Kleerebezem R."/>
            <person name="Rijpstra W.I."/>
            <person name="Damste J.S."/>
            <person name="Le Paslier D."/>
            <person name="Muyzer G."/>
            <person name="Wagner M."/>
            <person name="van Loosdrecht M.C."/>
            <person name="Daims H."/>
        </authorList>
    </citation>
    <scope>NUCLEOTIDE SEQUENCE [LARGE SCALE GENOMIC DNA]</scope>
    <source>
        <strain evidence="9">none</strain>
    </source>
</reference>
<dbReference type="GO" id="GO:0008237">
    <property type="term" value="F:metallopeptidase activity"/>
    <property type="evidence" value="ECO:0007669"/>
    <property type="project" value="UniProtKB-KW"/>
</dbReference>
<keyword evidence="9" id="KW-1185">Reference proteome</keyword>
<comment type="caution">
    <text evidence="8">The sequence shown here is derived from an EMBL/GenBank/DDBJ whole genome shotgun (WGS) entry which is preliminary data.</text>
</comment>
<dbReference type="CDD" id="cd01092">
    <property type="entry name" value="APP-like"/>
    <property type="match status" value="1"/>
</dbReference>
<dbReference type="AlphaFoldDB" id="I4EFH6"/>
<dbReference type="Pfam" id="PF00557">
    <property type="entry name" value="Peptidase_M24"/>
    <property type="match status" value="1"/>
</dbReference>
<evidence type="ECO:0000256" key="1">
    <source>
        <dbReference type="ARBA" id="ARBA00022670"/>
    </source>
</evidence>
<evidence type="ECO:0000256" key="2">
    <source>
        <dbReference type="ARBA" id="ARBA00022723"/>
    </source>
</evidence>
<dbReference type="EC" id="3.4.-.-" evidence="8"/>
<comment type="similarity">
    <text evidence="5">Belongs to the peptidase M24B family.</text>
</comment>
<evidence type="ECO:0000313" key="8">
    <source>
        <dbReference type="EMBL" id="CCF83438.1"/>
    </source>
</evidence>
<dbReference type="GO" id="GO:0004177">
    <property type="term" value="F:aminopeptidase activity"/>
    <property type="evidence" value="ECO:0007669"/>
    <property type="project" value="UniProtKB-KW"/>
</dbReference>
<evidence type="ECO:0000256" key="4">
    <source>
        <dbReference type="ARBA" id="ARBA00023049"/>
    </source>
</evidence>
<dbReference type="SUPFAM" id="SSF53092">
    <property type="entry name" value="Creatinase/prolidase N-terminal domain"/>
    <property type="match status" value="1"/>
</dbReference>
<dbReference type="RefSeq" id="WP_008476602.1">
    <property type="nucleotide sequence ID" value="NZ_CAGS01000146.1"/>
</dbReference>
<sequence>MQSRVAKLRDRLAASNLDAIVVTHPSNRFYLTGFSATDTPPNESSGHVVIGRDRAVLVTSFLNADQARQQAADFEIVDHTRIFAEAAAQILQEIGAKRAGFEDIAILYSDYRRLTGALGDAVELVPVGSLVDSLRTVKTPEEIERIAHAIAVTDRALEQVTATLQEGQTEQEVAWRLEMAMRELGAEGLAFPTIVASGPNAARPHHEPGERAIGAGEPIVIDMGALVNGYCADLTRTVWLGEPDARLREVYSIVLDALRAAEAAIRPGMTGKEADAIARDVIAAAGYGEAFGHSLGHGLGVRVHEGPALSARSEDRLEPGNVVTIEPGIYLPGWGGVRIEDVAVIEESGTRVLTGAPKLSIERMNLEDI</sequence>
<gene>
    <name evidence="8" type="primary">yqhT</name>
    <name evidence="8" type="ORF">NITHO_230009</name>
</gene>
<dbReference type="Pfam" id="PF01321">
    <property type="entry name" value="Creatinase_N"/>
    <property type="match status" value="1"/>
</dbReference>
<dbReference type="InterPro" id="IPR000587">
    <property type="entry name" value="Creatinase_N"/>
</dbReference>
<dbReference type="PROSITE" id="PS00491">
    <property type="entry name" value="PROLINE_PEPTIDASE"/>
    <property type="match status" value="1"/>
</dbReference>
<dbReference type="InterPro" id="IPR001131">
    <property type="entry name" value="Peptidase_M24B_aminopep-P_CS"/>
</dbReference>
<name>I4EFH6_9BACT</name>
<evidence type="ECO:0000313" key="9">
    <source>
        <dbReference type="Proteomes" id="UP000004221"/>
    </source>
</evidence>
<dbReference type="OrthoDB" id="9806388at2"/>